<dbReference type="PANTHER" id="PTHR42110">
    <property type="entry name" value="L-ASPARAGINASE, PUTATIVE (AFU_ORTHOLOGUE AFUA_3G11890)-RELATED"/>
    <property type="match status" value="1"/>
</dbReference>
<dbReference type="EMBL" id="JANUCP010000005">
    <property type="protein sequence ID" value="MCS3920565.1"/>
    <property type="molecule type" value="Genomic_DNA"/>
</dbReference>
<name>A0ABT2ERS7_9BACT</name>
<dbReference type="Pfam" id="PF06089">
    <property type="entry name" value="Asparaginase_II"/>
    <property type="match status" value="1"/>
</dbReference>
<dbReference type="Proteomes" id="UP001204798">
    <property type="component" value="Unassembled WGS sequence"/>
</dbReference>
<dbReference type="RefSeq" id="WP_259100203.1">
    <property type="nucleotide sequence ID" value="NZ_CP130454.1"/>
</dbReference>
<comment type="caution">
    <text evidence="1">The sequence shown here is derived from an EMBL/GenBank/DDBJ whole genome shotgun (WGS) entry which is preliminary data.</text>
</comment>
<sequence length="338" mass="36453">MEPLRVEIVRKGIVEATHLVHALAIDESGRTIAAFGDAELVTYWRSTAKPLQAMAVVLTGAADAFGLTQRELAIACGSHAGSSEHIAVVREMLAKAGLDESHLQCGVHEPFDAEERNRLIREGLKPSPIHSNCSGKHAAMLLAAKKIRAPLETYREPDHPVQKLITQVLAAATGDKDLPQTVVADGCGAPIWASSLFSIAVAFHRFVTGKFPSLDTNSPIELPPNEAAVRLVTAMAEHPEMVANKGHWNTRLIEATKGQFVGKGGAEGLFAGAFRDGRTVVVKCQDGSHRATPFAIVAMLTHLGWLRANEVEALAEYRDSPLKNLHGEQVGIIRVRFP</sequence>
<proteinExistence type="predicted"/>
<organism evidence="1 2">
    <name type="scientific">Candidatus Fervidibacter sacchari</name>
    <dbReference type="NCBI Taxonomy" id="1448929"/>
    <lineage>
        <taxon>Bacteria</taxon>
        <taxon>Candidatus Fervidibacterota</taxon>
        <taxon>Candidatus Fervidibacter</taxon>
    </lineage>
</organism>
<accession>A0ABT2ERS7</accession>
<protein>
    <submittedName>
        <fullName evidence="1">L-asparaginase II</fullName>
    </submittedName>
</protein>
<reference evidence="1 2" key="1">
    <citation type="submission" date="2022-08" db="EMBL/GenBank/DDBJ databases">
        <title>Bacterial and archaeal communities from various locations to study Microbial Dark Matter (Phase II).</title>
        <authorList>
            <person name="Stepanauskas R."/>
        </authorList>
    </citation>
    <scope>NUCLEOTIDE SEQUENCE [LARGE SCALE GENOMIC DNA]</scope>
    <source>
        <strain evidence="1 2">PD1</strain>
    </source>
</reference>
<gene>
    <name evidence="1" type="ORF">M2350_002994</name>
</gene>
<keyword evidence="2" id="KW-1185">Reference proteome</keyword>
<evidence type="ECO:0000313" key="1">
    <source>
        <dbReference type="EMBL" id="MCS3920565.1"/>
    </source>
</evidence>
<evidence type="ECO:0000313" key="2">
    <source>
        <dbReference type="Proteomes" id="UP001204798"/>
    </source>
</evidence>
<dbReference type="InterPro" id="IPR010349">
    <property type="entry name" value="Asparaginase_II"/>
</dbReference>
<dbReference type="PANTHER" id="PTHR42110:SF1">
    <property type="entry name" value="L-ASPARAGINASE, PUTATIVE (AFU_ORTHOLOGUE AFUA_3G11890)-RELATED"/>
    <property type="match status" value="1"/>
</dbReference>